<evidence type="ECO:0000313" key="3">
    <source>
        <dbReference type="Proteomes" id="UP000034455"/>
    </source>
</evidence>
<dbReference type="Proteomes" id="UP000034455">
    <property type="component" value="Unassembled WGS sequence"/>
</dbReference>
<dbReference type="Pfam" id="PF06114">
    <property type="entry name" value="Peptidase_M78"/>
    <property type="match status" value="1"/>
</dbReference>
<comment type="caution">
    <text evidence="2">The sequence shown here is derived from an EMBL/GenBank/DDBJ whole genome shotgun (WGS) entry which is preliminary data.</text>
</comment>
<dbReference type="AlphaFoldDB" id="A0A0M2NZR9"/>
<evidence type="ECO:0000259" key="1">
    <source>
        <dbReference type="Pfam" id="PF06114"/>
    </source>
</evidence>
<reference evidence="2 3" key="1">
    <citation type="submission" date="2015-03" db="EMBL/GenBank/DDBJ databases">
        <title>Genome Assembly of Staphylococcus cohnii subsp. cohnii strain G22B2.</title>
        <authorList>
            <person name="Nair G."/>
            <person name="Kaur G."/>
            <person name="Khatri I."/>
            <person name="Singh N.K."/>
            <person name="Sathyabama S."/>
            <person name="Maurya S.K."/>
            <person name="Subramanian S."/>
            <person name="Agrewala J.N."/>
            <person name="Mayilraj S."/>
        </authorList>
    </citation>
    <scope>NUCLEOTIDE SEQUENCE [LARGE SCALE GENOMIC DNA]</scope>
    <source>
        <strain evidence="2 3">G22B2</strain>
    </source>
</reference>
<accession>A0A0M2NZR9</accession>
<dbReference type="RefSeq" id="WP_046467767.1">
    <property type="nucleotide sequence ID" value="NZ_LAKJ01000018.1"/>
</dbReference>
<feature type="domain" description="IrrE N-terminal-like" evidence="1">
    <location>
        <begin position="32"/>
        <end position="118"/>
    </location>
</feature>
<evidence type="ECO:0000313" key="2">
    <source>
        <dbReference type="EMBL" id="KKI63143.1"/>
    </source>
</evidence>
<protein>
    <submittedName>
        <fullName evidence="2">Phage protein</fullName>
    </submittedName>
</protein>
<proteinExistence type="predicted"/>
<gene>
    <name evidence="2" type="ORF">UF66_0999</name>
</gene>
<dbReference type="EMBL" id="LAKJ01000018">
    <property type="protein sequence ID" value="KKI63143.1"/>
    <property type="molecule type" value="Genomic_DNA"/>
</dbReference>
<organism evidence="2 3">
    <name type="scientific">Staphylococcus cohnii subsp. cohnii</name>
    <dbReference type="NCBI Taxonomy" id="74704"/>
    <lineage>
        <taxon>Bacteria</taxon>
        <taxon>Bacillati</taxon>
        <taxon>Bacillota</taxon>
        <taxon>Bacilli</taxon>
        <taxon>Bacillales</taxon>
        <taxon>Staphylococcaceae</taxon>
        <taxon>Staphylococcus</taxon>
        <taxon>Staphylococcus cohnii species complex</taxon>
    </lineage>
</organism>
<sequence>MSLYEDLVIKNSHIPIGDNFKSNSNFKGLYDMGVIVIDKQLSETRKAEVLFEELAHHKLTWGDITDQSKFNNRKFENYARRAGYQAALPLRLIIEAYHYGISNLHELAEYVELSEEYIIKVIEFYKKKYGLSTYYKGYVIKFEPLQVFEFKNLD</sequence>
<dbReference type="InterPro" id="IPR010359">
    <property type="entry name" value="IrrE_HExxH"/>
</dbReference>
<dbReference type="PATRIC" id="fig|74704.6.peg.1025"/>
<name>A0A0M2NZR9_STACC</name>